<comment type="similarity">
    <text evidence="2 9">Belongs to the membrane-bound acyltransferase family.</text>
</comment>
<evidence type="ECO:0000256" key="2">
    <source>
        <dbReference type="ARBA" id="ARBA00010323"/>
    </source>
</evidence>
<dbReference type="OrthoDB" id="9805788at2"/>
<keyword evidence="8 9" id="KW-0012">Acyltransferase</keyword>
<dbReference type="PIRSF" id="PIRSF016636">
    <property type="entry name" value="AlgI_DltB"/>
    <property type="match status" value="1"/>
</dbReference>
<evidence type="ECO:0000313" key="11">
    <source>
        <dbReference type="EMBL" id="QEL13299.1"/>
    </source>
</evidence>
<evidence type="ECO:0000256" key="10">
    <source>
        <dbReference type="SAM" id="Phobius"/>
    </source>
</evidence>
<evidence type="ECO:0000313" key="12">
    <source>
        <dbReference type="Proteomes" id="UP000324974"/>
    </source>
</evidence>
<dbReference type="InterPro" id="IPR028362">
    <property type="entry name" value="AlgI"/>
</dbReference>
<dbReference type="InterPro" id="IPR024194">
    <property type="entry name" value="Ac/AlaTfrase_AlgI/DltB"/>
</dbReference>
<feature type="transmembrane region" description="Helical" evidence="10">
    <location>
        <begin position="234"/>
        <end position="251"/>
    </location>
</feature>
<feature type="transmembrane region" description="Helical" evidence="10">
    <location>
        <begin position="383"/>
        <end position="402"/>
    </location>
</feature>
<dbReference type="RefSeq" id="WP_149108278.1">
    <property type="nucleotide sequence ID" value="NZ_CP042425.1"/>
</dbReference>
<dbReference type="GO" id="GO:0016746">
    <property type="term" value="F:acyltransferase activity"/>
    <property type="evidence" value="ECO:0007669"/>
    <property type="project" value="UniProtKB-KW"/>
</dbReference>
<keyword evidence="12" id="KW-1185">Reference proteome</keyword>
<feature type="transmembrane region" description="Helical" evidence="10">
    <location>
        <begin position="86"/>
        <end position="110"/>
    </location>
</feature>
<dbReference type="KEGG" id="lrs:PX52LOC_00153"/>
<protein>
    <submittedName>
        <fullName evidence="11">MBOAT family protein</fullName>
    </submittedName>
</protein>
<feature type="transmembrane region" description="Helical" evidence="10">
    <location>
        <begin position="496"/>
        <end position="516"/>
    </location>
</feature>
<evidence type="ECO:0000256" key="1">
    <source>
        <dbReference type="ARBA" id="ARBA00004651"/>
    </source>
</evidence>
<dbReference type="GO" id="GO:0005886">
    <property type="term" value="C:plasma membrane"/>
    <property type="evidence" value="ECO:0007669"/>
    <property type="project" value="UniProtKB-SubCell"/>
</dbReference>
<evidence type="ECO:0000256" key="7">
    <source>
        <dbReference type="ARBA" id="ARBA00023136"/>
    </source>
</evidence>
<dbReference type="AlphaFoldDB" id="A0A5C1A2F7"/>
<feature type="transmembrane region" description="Helical" evidence="10">
    <location>
        <begin position="414"/>
        <end position="440"/>
    </location>
</feature>
<feature type="transmembrane region" description="Helical" evidence="10">
    <location>
        <begin position="122"/>
        <end position="140"/>
    </location>
</feature>
<dbReference type="PANTHER" id="PTHR13285">
    <property type="entry name" value="ACYLTRANSFERASE"/>
    <property type="match status" value="1"/>
</dbReference>
<keyword evidence="3 9" id="KW-1003">Cell membrane</keyword>
<feature type="transmembrane region" description="Helical" evidence="10">
    <location>
        <begin position="202"/>
        <end position="222"/>
    </location>
</feature>
<accession>A0A5C1A2F7</accession>
<reference evidence="12" key="1">
    <citation type="submission" date="2019-08" db="EMBL/GenBank/DDBJ databases">
        <title>Limnoglobus roseus gen. nov., sp. nov., a novel freshwater planctomycete with a giant genome from the family Gemmataceae.</title>
        <authorList>
            <person name="Kulichevskaya I.S."/>
            <person name="Naumoff D.G."/>
            <person name="Miroshnikov K."/>
            <person name="Ivanova A."/>
            <person name="Philippov D.A."/>
            <person name="Hakobyan A."/>
            <person name="Rijpstra I.C."/>
            <person name="Sinninghe Damste J.S."/>
            <person name="Liesack W."/>
            <person name="Dedysh S.N."/>
        </authorList>
    </citation>
    <scope>NUCLEOTIDE SEQUENCE [LARGE SCALE GENOMIC DNA]</scope>
    <source>
        <strain evidence="12">PX52</strain>
    </source>
</reference>
<evidence type="ECO:0000256" key="8">
    <source>
        <dbReference type="ARBA" id="ARBA00023315"/>
    </source>
</evidence>
<dbReference type="Pfam" id="PF03062">
    <property type="entry name" value="MBOAT"/>
    <property type="match status" value="1"/>
</dbReference>
<keyword evidence="7 9" id="KW-0472">Membrane</keyword>
<keyword evidence="6 10" id="KW-1133">Transmembrane helix</keyword>
<gene>
    <name evidence="11" type="ORF">PX52LOC_00153</name>
</gene>
<comment type="subcellular location">
    <subcellularLocation>
        <location evidence="1">Cell membrane</location>
        <topology evidence="1">Multi-pass membrane protein</topology>
    </subcellularLocation>
</comment>
<feature type="transmembrane region" description="Helical" evidence="10">
    <location>
        <begin position="46"/>
        <end position="66"/>
    </location>
</feature>
<keyword evidence="5 10" id="KW-0812">Transmembrane</keyword>
<sequence length="528" mass="60380">MIATSATAFSTAFHEAAHAPERIEKARWALELPYFRWLHEQLPEPFFHTQAFLLFLLVVAVAYWTVPRRMNTARVWLLVIASFHFYAAWNASLALLVTGTTIADFFLAQLIDRGQRPRVRKLLLFASVGMNLGILCYFKYRGFFLNELHDLVGRVGFDAGYRTLSPLDIIVPFGISFYTFEAISYAVDVYRRKIRAERSLPHFLLFILFFPHLVAGPIVRAGDFLWQAHRVKRWNWLRVQVGLQLFLLGVFKKLAIADRMAVFTDGTGAQPGPFLMPELHNTSSLWLAAMAYALRIYCDFSGYSDMALGIAHLFGFKLTQNFNMPYLAANVSEFWRRWHISLSTWLRDYVFIPLGGSRAGAWVTNRNLMITMILGGLWHGANWTYVVWGLLHGLLLVIHRQFRAWSVTKPKLEAALNTWVGTAARVGLTFACVTLCWVFFRPECAKSITMLQRMFGLYDGLTLPLHNRSLWYTVLFVLLCHLLVARGLWQKFWERAPAAVLGVGYAVCLTVAMVLAPDGGKTFIYFTF</sequence>
<dbReference type="InterPro" id="IPR051085">
    <property type="entry name" value="MB_O-acyltransferase"/>
</dbReference>
<evidence type="ECO:0000256" key="4">
    <source>
        <dbReference type="ARBA" id="ARBA00022679"/>
    </source>
</evidence>
<keyword evidence="4 9" id="KW-0808">Transferase</keyword>
<feature type="transmembrane region" description="Helical" evidence="10">
    <location>
        <begin position="169"/>
        <end position="190"/>
    </location>
</feature>
<dbReference type="GO" id="GO:0042121">
    <property type="term" value="P:alginic acid biosynthetic process"/>
    <property type="evidence" value="ECO:0007669"/>
    <property type="project" value="InterPro"/>
</dbReference>
<dbReference type="InterPro" id="IPR004299">
    <property type="entry name" value="MBOAT_fam"/>
</dbReference>
<name>A0A5C1A2F7_9BACT</name>
<dbReference type="EMBL" id="CP042425">
    <property type="protein sequence ID" value="QEL13299.1"/>
    <property type="molecule type" value="Genomic_DNA"/>
</dbReference>
<evidence type="ECO:0000256" key="9">
    <source>
        <dbReference type="PIRNR" id="PIRNR016636"/>
    </source>
</evidence>
<organism evidence="11 12">
    <name type="scientific">Limnoglobus roseus</name>
    <dbReference type="NCBI Taxonomy" id="2598579"/>
    <lineage>
        <taxon>Bacteria</taxon>
        <taxon>Pseudomonadati</taxon>
        <taxon>Planctomycetota</taxon>
        <taxon>Planctomycetia</taxon>
        <taxon>Gemmatales</taxon>
        <taxon>Gemmataceae</taxon>
        <taxon>Limnoglobus</taxon>
    </lineage>
</organism>
<dbReference type="Proteomes" id="UP000324974">
    <property type="component" value="Chromosome"/>
</dbReference>
<evidence type="ECO:0000256" key="5">
    <source>
        <dbReference type="ARBA" id="ARBA00022692"/>
    </source>
</evidence>
<feature type="transmembrane region" description="Helical" evidence="10">
    <location>
        <begin position="470"/>
        <end position="489"/>
    </location>
</feature>
<dbReference type="PANTHER" id="PTHR13285:SF23">
    <property type="entry name" value="TEICHOIC ACID D-ALANYLTRANSFERASE"/>
    <property type="match status" value="1"/>
</dbReference>
<evidence type="ECO:0000256" key="3">
    <source>
        <dbReference type="ARBA" id="ARBA00022475"/>
    </source>
</evidence>
<proteinExistence type="inferred from homology"/>
<evidence type="ECO:0000256" key="6">
    <source>
        <dbReference type="ARBA" id="ARBA00022989"/>
    </source>
</evidence>
<dbReference type="PIRSF" id="PIRSF500217">
    <property type="entry name" value="AlgI"/>
    <property type="match status" value="1"/>
</dbReference>